<organism evidence="1 2">
    <name type="scientific">Gigaspora margarita</name>
    <dbReference type="NCBI Taxonomy" id="4874"/>
    <lineage>
        <taxon>Eukaryota</taxon>
        <taxon>Fungi</taxon>
        <taxon>Fungi incertae sedis</taxon>
        <taxon>Mucoromycota</taxon>
        <taxon>Glomeromycotina</taxon>
        <taxon>Glomeromycetes</taxon>
        <taxon>Diversisporales</taxon>
        <taxon>Gigasporaceae</taxon>
        <taxon>Gigaspora</taxon>
    </lineage>
</organism>
<keyword evidence="2" id="KW-1185">Reference proteome</keyword>
<evidence type="ECO:0000313" key="2">
    <source>
        <dbReference type="Proteomes" id="UP000789901"/>
    </source>
</evidence>
<gene>
    <name evidence="1" type="ORF">GMARGA_LOCUS300</name>
</gene>
<sequence length="304" mass="35858">MNNKTMKLHNKDKTFIFKYDPHFSPQQMFSEFKEVIHGQKYIQPENVMMTNDLAVIHRIISKARLKVFACLKEYQPANIHQLAQSLHRDYTNLKEHGKETQPIVLYEQIVLDFSVNKEVLGRRDIDIKLLLKYVNMKKTTNNQSKTNSVLTNEQLEQQLTKGCCGRAMVLTETHPENHNRVCYKYTCSQCNSSIFSHEERPKKSIILTTNEYESLLSQARMKKRLTIAEQKQIVKDGFQKLKDKFLTPEQAERVHLREVSEDYCPMYVVIRYYFQHGDLDLLQEAIAHEFAHVYLNFTNPQHEE</sequence>
<proteinExistence type="predicted"/>
<reference evidence="1 2" key="1">
    <citation type="submission" date="2021-06" db="EMBL/GenBank/DDBJ databases">
        <authorList>
            <person name="Kallberg Y."/>
            <person name="Tangrot J."/>
            <person name="Rosling A."/>
        </authorList>
    </citation>
    <scope>NUCLEOTIDE SEQUENCE [LARGE SCALE GENOMIC DNA]</scope>
    <source>
        <strain evidence="1 2">120-4 pot B 10/14</strain>
    </source>
</reference>
<feature type="non-terminal residue" evidence="1">
    <location>
        <position position="304"/>
    </location>
</feature>
<protein>
    <submittedName>
        <fullName evidence="1">16954_t:CDS:1</fullName>
    </submittedName>
</protein>
<evidence type="ECO:0000313" key="1">
    <source>
        <dbReference type="EMBL" id="CAG8460923.1"/>
    </source>
</evidence>
<name>A0ABM8VW30_GIGMA</name>
<comment type="caution">
    <text evidence="1">The sequence shown here is derived from an EMBL/GenBank/DDBJ whole genome shotgun (WGS) entry which is preliminary data.</text>
</comment>
<dbReference type="Proteomes" id="UP000789901">
    <property type="component" value="Unassembled WGS sequence"/>
</dbReference>
<dbReference type="EMBL" id="CAJVQB010000047">
    <property type="protein sequence ID" value="CAG8460923.1"/>
    <property type="molecule type" value="Genomic_DNA"/>
</dbReference>
<accession>A0ABM8VW30</accession>